<keyword evidence="1 2" id="KW-0677">Repeat</keyword>
<protein>
    <recommendedName>
        <fullName evidence="3">Clp R domain-containing protein</fullName>
    </recommendedName>
</protein>
<dbReference type="AlphaFoldDB" id="A0AAD5GGF6"/>
<dbReference type="InterPro" id="IPR003959">
    <property type="entry name" value="ATPase_AAA_core"/>
</dbReference>
<evidence type="ECO:0000313" key="5">
    <source>
        <dbReference type="Proteomes" id="UP001206925"/>
    </source>
</evidence>
<sequence>MPTPVNTARQCLSPEAIQALDEAVSVAHRRCHAQTSSLHAISALLSLPSSPLKEACSRARNSAYASRVQFKALELCLGVALDRLSSTAQRVEEPPISNSLMAAIKRSQANQRRQPENFHIYNQTTSCPPTSVSTVKVELQNLILSILDDPVVSRVFGESGFRSSDIKLSILRPVHRQLLRYKAQPIFLCNLASNITFPFPLEKNNEVVKRVNEIVVRKDGKKRNNPLLVGPSAMETLKLDEVGNVLKQSVGCGVMVEYGDLKGLLYGESSSDGVGVVVKKLGELLTAYGGRVWLIGSAESHETCIQFFKKYPCVEEEWDLHVLPLNSIRSVMPETFPKSSLMESFVPFGGFFSLPSDFRSPLRISNQFGSLCHICDEKFKMEVNDVSKGGVNGSVSDHHRSMLPTWLQTSQICANSEMDVVQAQDDPAVVSAKIIGLQKKWHNICQRVHQGEPYLQILPKSTYTIGPQVPSVVGFQVAESANQIAGSSTESGCDTLSRSNTRKSKDPYVVCSLSGSTASGNSVTTDLGLGPFDQKDSKLVYNLLLTRVGRQEEVLGVISQTIARCRARSGPNRAGIWFGFLGPDRAAKKKTAVALAEVLLGGRENMICIDLSCQDFINSSCDLKLRGKNIIDFIADELSKKPLSVVFLENVDVADTPTQQHLSRAAKTGRFSDSHGREVSISNAIFVLTSKFFGAHDFEGVDVEYTEENVLKAKCGPIRVLSWFDLDDMKPSRKVVDVTRHQRTGSPVCKNKRKHYLDLNLPAEERETDYNSSPQNSNTWLEEVLEHVDEKVIFKPFDFDSLAEKILKRIGDSFERNVGLECSLEIDYRVMEQILKASCFLETVKTEDWIERVLGEAFTEAQRKYGLSSHSILKLVTAELSEEQFSGVLLPDRIIMN</sequence>
<dbReference type="PANTHER" id="PTHR43572">
    <property type="entry name" value="CHAPERONE PROTEIN CLPD, CHLOROPLASTIC"/>
    <property type="match status" value="1"/>
</dbReference>
<dbReference type="Proteomes" id="UP001206925">
    <property type="component" value="Unassembled WGS sequence"/>
</dbReference>
<evidence type="ECO:0000256" key="2">
    <source>
        <dbReference type="PROSITE-ProRule" id="PRU01251"/>
    </source>
</evidence>
<keyword evidence="5" id="KW-1185">Reference proteome</keyword>
<organism evidence="4 5">
    <name type="scientific">Ambrosia artemisiifolia</name>
    <name type="common">Common ragweed</name>
    <dbReference type="NCBI Taxonomy" id="4212"/>
    <lineage>
        <taxon>Eukaryota</taxon>
        <taxon>Viridiplantae</taxon>
        <taxon>Streptophyta</taxon>
        <taxon>Embryophyta</taxon>
        <taxon>Tracheophyta</taxon>
        <taxon>Spermatophyta</taxon>
        <taxon>Magnoliopsida</taxon>
        <taxon>eudicotyledons</taxon>
        <taxon>Gunneridae</taxon>
        <taxon>Pentapetalae</taxon>
        <taxon>asterids</taxon>
        <taxon>campanulids</taxon>
        <taxon>Asterales</taxon>
        <taxon>Asteraceae</taxon>
        <taxon>Asteroideae</taxon>
        <taxon>Heliantheae alliance</taxon>
        <taxon>Heliantheae</taxon>
        <taxon>Ambrosia</taxon>
    </lineage>
</organism>
<dbReference type="InterPro" id="IPR027417">
    <property type="entry name" value="P-loop_NTPase"/>
</dbReference>
<evidence type="ECO:0000259" key="3">
    <source>
        <dbReference type="PROSITE" id="PS51903"/>
    </source>
</evidence>
<accession>A0AAD5GGF6</accession>
<proteinExistence type="predicted"/>
<dbReference type="Pfam" id="PF26587">
    <property type="entry name" value="AAA_lid_SMAX1"/>
    <property type="match status" value="1"/>
</dbReference>
<gene>
    <name evidence="4" type="ORF">M8C21_022344</name>
</gene>
<feature type="domain" description="Clp R" evidence="3">
    <location>
        <begin position="8"/>
        <end position="177"/>
    </location>
</feature>
<dbReference type="EMBL" id="JAMZMK010008179">
    <property type="protein sequence ID" value="KAI7741537.1"/>
    <property type="molecule type" value="Genomic_DNA"/>
</dbReference>
<dbReference type="Gene3D" id="3.40.50.300">
    <property type="entry name" value="P-loop containing nucleotide triphosphate hydrolases"/>
    <property type="match status" value="1"/>
</dbReference>
<dbReference type="GO" id="GO:0005524">
    <property type="term" value="F:ATP binding"/>
    <property type="evidence" value="ECO:0007669"/>
    <property type="project" value="InterPro"/>
</dbReference>
<dbReference type="GO" id="GO:0016887">
    <property type="term" value="F:ATP hydrolysis activity"/>
    <property type="evidence" value="ECO:0007669"/>
    <property type="project" value="InterPro"/>
</dbReference>
<dbReference type="Pfam" id="PF07724">
    <property type="entry name" value="AAA_2"/>
    <property type="match status" value="1"/>
</dbReference>
<dbReference type="Gene3D" id="1.10.1780.10">
    <property type="entry name" value="Clp, N-terminal domain"/>
    <property type="match status" value="1"/>
</dbReference>
<name>A0AAD5GGF6_AMBAR</name>
<evidence type="ECO:0000313" key="4">
    <source>
        <dbReference type="EMBL" id="KAI7741537.1"/>
    </source>
</evidence>
<dbReference type="InterPro" id="IPR004176">
    <property type="entry name" value="Clp_R_N"/>
</dbReference>
<evidence type="ECO:0000256" key="1">
    <source>
        <dbReference type="ARBA" id="ARBA00022737"/>
    </source>
</evidence>
<dbReference type="InterPro" id="IPR036628">
    <property type="entry name" value="Clp_N_dom_sf"/>
</dbReference>
<comment type="caution">
    <text evidence="4">The sequence shown here is derived from an EMBL/GenBank/DDBJ whole genome shotgun (WGS) entry which is preliminary data.</text>
</comment>
<dbReference type="InterPro" id="IPR051650">
    <property type="entry name" value="SL_signaling_regulator"/>
</dbReference>
<dbReference type="InterPro" id="IPR058954">
    <property type="entry name" value="AAA_lid_SMAX1"/>
</dbReference>
<reference evidence="4" key="1">
    <citation type="submission" date="2022-06" db="EMBL/GenBank/DDBJ databases">
        <title>Uncovering the hologenomic basis of an extraordinary plant invasion.</title>
        <authorList>
            <person name="Bieker V.C."/>
            <person name="Martin M.D."/>
            <person name="Gilbert T."/>
            <person name="Hodgins K."/>
            <person name="Battlay P."/>
            <person name="Petersen B."/>
            <person name="Wilson J."/>
        </authorList>
    </citation>
    <scope>NUCLEOTIDE SEQUENCE</scope>
    <source>
        <strain evidence="4">AA19_3_7</strain>
        <tissue evidence="4">Leaf</tissue>
    </source>
</reference>
<dbReference type="SUPFAM" id="SSF52540">
    <property type="entry name" value="P-loop containing nucleoside triphosphate hydrolases"/>
    <property type="match status" value="1"/>
</dbReference>
<dbReference type="PROSITE" id="PS51903">
    <property type="entry name" value="CLP_R"/>
    <property type="match status" value="1"/>
</dbReference>
<dbReference type="PANTHER" id="PTHR43572:SF38">
    <property type="entry name" value="PROTEIN SMAX1-LIKE 6"/>
    <property type="match status" value="1"/>
</dbReference>